<protein>
    <submittedName>
        <fullName evidence="1">Uncharacterized protein</fullName>
    </submittedName>
</protein>
<organism evidence="1 2">
    <name type="scientific">Methylocaldum szegediense</name>
    <dbReference type="NCBI Taxonomy" id="73780"/>
    <lineage>
        <taxon>Bacteria</taxon>
        <taxon>Pseudomonadati</taxon>
        <taxon>Pseudomonadota</taxon>
        <taxon>Gammaproteobacteria</taxon>
        <taxon>Methylococcales</taxon>
        <taxon>Methylococcaceae</taxon>
        <taxon>Methylocaldum</taxon>
    </lineage>
</organism>
<accession>A0ABM9HX95</accession>
<name>A0ABM9HX95_9GAMM</name>
<dbReference type="EMBL" id="OX458333">
    <property type="protein sequence ID" value="CAI8739005.1"/>
    <property type="molecule type" value="Genomic_DNA"/>
</dbReference>
<sequence>MPDRYLNWTKLEASTHGHEAYPALDALVWRIIDPNGPKKCGMEVARNRTVRDISSRSEIGITSQTASAKGR</sequence>
<evidence type="ECO:0000313" key="1">
    <source>
        <dbReference type="EMBL" id="CAI8739005.1"/>
    </source>
</evidence>
<evidence type="ECO:0000313" key="2">
    <source>
        <dbReference type="Proteomes" id="UP001162030"/>
    </source>
</evidence>
<reference evidence="1 2" key="1">
    <citation type="submission" date="2023-03" db="EMBL/GenBank/DDBJ databases">
        <authorList>
            <person name="Pearce D."/>
        </authorList>
    </citation>
    <scope>NUCLEOTIDE SEQUENCE [LARGE SCALE GENOMIC DNA]</scope>
    <source>
        <strain evidence="1">Msz</strain>
    </source>
</reference>
<proteinExistence type="predicted"/>
<keyword evidence="2" id="KW-1185">Reference proteome</keyword>
<dbReference type="Proteomes" id="UP001162030">
    <property type="component" value="Chromosome"/>
</dbReference>
<gene>
    <name evidence="1" type="ORF">MSZNOR_0427</name>
</gene>